<comment type="caution">
    <text evidence="4">The sequence shown here is derived from an EMBL/GenBank/DDBJ whole genome shotgun (WGS) entry which is preliminary data.</text>
</comment>
<keyword evidence="5" id="KW-1185">Reference proteome</keyword>
<organism evidence="4 5">
    <name type="scientific">Sesamum angolense</name>
    <dbReference type="NCBI Taxonomy" id="2727404"/>
    <lineage>
        <taxon>Eukaryota</taxon>
        <taxon>Viridiplantae</taxon>
        <taxon>Streptophyta</taxon>
        <taxon>Embryophyta</taxon>
        <taxon>Tracheophyta</taxon>
        <taxon>Spermatophyta</taxon>
        <taxon>Magnoliopsida</taxon>
        <taxon>eudicotyledons</taxon>
        <taxon>Gunneridae</taxon>
        <taxon>Pentapetalae</taxon>
        <taxon>asterids</taxon>
        <taxon>lamiids</taxon>
        <taxon>Lamiales</taxon>
        <taxon>Pedaliaceae</taxon>
        <taxon>Sesamum</taxon>
    </lineage>
</organism>
<proteinExistence type="predicted"/>
<reference evidence="4" key="2">
    <citation type="journal article" date="2024" name="Plant">
        <title>Genomic evolution and insights into agronomic trait innovations of Sesamum species.</title>
        <authorList>
            <person name="Miao H."/>
            <person name="Wang L."/>
            <person name="Qu L."/>
            <person name="Liu H."/>
            <person name="Sun Y."/>
            <person name="Le M."/>
            <person name="Wang Q."/>
            <person name="Wei S."/>
            <person name="Zheng Y."/>
            <person name="Lin W."/>
            <person name="Duan Y."/>
            <person name="Cao H."/>
            <person name="Xiong S."/>
            <person name="Wang X."/>
            <person name="Wei L."/>
            <person name="Li C."/>
            <person name="Ma Q."/>
            <person name="Ju M."/>
            <person name="Zhao R."/>
            <person name="Li G."/>
            <person name="Mu C."/>
            <person name="Tian Q."/>
            <person name="Mei H."/>
            <person name="Zhang T."/>
            <person name="Gao T."/>
            <person name="Zhang H."/>
        </authorList>
    </citation>
    <scope>NUCLEOTIDE SEQUENCE</scope>
    <source>
        <strain evidence="4">K16</strain>
    </source>
</reference>
<dbReference type="InterPro" id="IPR025312">
    <property type="entry name" value="DUF4216"/>
</dbReference>
<reference evidence="4" key="1">
    <citation type="submission" date="2020-06" db="EMBL/GenBank/DDBJ databases">
        <authorList>
            <person name="Li T."/>
            <person name="Hu X."/>
            <person name="Zhang T."/>
            <person name="Song X."/>
            <person name="Zhang H."/>
            <person name="Dai N."/>
            <person name="Sheng W."/>
            <person name="Hou X."/>
            <person name="Wei L."/>
        </authorList>
    </citation>
    <scope>NUCLEOTIDE SEQUENCE</scope>
    <source>
        <strain evidence="4">K16</strain>
        <tissue evidence="4">Leaf</tissue>
    </source>
</reference>
<dbReference type="Pfam" id="PF13960">
    <property type="entry name" value="DUF4218"/>
    <property type="match status" value="2"/>
</dbReference>
<dbReference type="PANTHER" id="PTHR48258:SF15">
    <property type="entry name" value="OS02G0543900 PROTEIN"/>
    <property type="match status" value="1"/>
</dbReference>
<feature type="region of interest" description="Disordered" evidence="1">
    <location>
        <begin position="760"/>
        <end position="782"/>
    </location>
</feature>
<feature type="domain" description="DUF4216" evidence="2">
    <location>
        <begin position="399"/>
        <end position="468"/>
    </location>
</feature>
<gene>
    <name evidence="4" type="ORF">Sango_1743500</name>
</gene>
<dbReference type="InterPro" id="IPR004242">
    <property type="entry name" value="Transposase_21"/>
</dbReference>
<evidence type="ECO:0000259" key="3">
    <source>
        <dbReference type="Pfam" id="PF13960"/>
    </source>
</evidence>
<dbReference type="PANTHER" id="PTHR48258">
    <property type="entry name" value="DUF4218 DOMAIN-CONTAINING PROTEIN-RELATED"/>
    <property type="match status" value="1"/>
</dbReference>
<dbReference type="Proteomes" id="UP001289374">
    <property type="component" value="Unassembled WGS sequence"/>
</dbReference>
<protein>
    <recommendedName>
        <fullName evidence="6">Transposase</fullName>
    </recommendedName>
</protein>
<accession>A0AAE1WMM2</accession>
<feature type="domain" description="DUF4218" evidence="3">
    <location>
        <begin position="217"/>
        <end position="272"/>
    </location>
</feature>
<dbReference type="EMBL" id="JACGWL010000009">
    <property type="protein sequence ID" value="KAK4395892.1"/>
    <property type="molecule type" value="Genomic_DNA"/>
</dbReference>
<name>A0AAE1WMM2_9LAMI</name>
<dbReference type="AlphaFoldDB" id="A0AAE1WMM2"/>
<evidence type="ECO:0000256" key="1">
    <source>
        <dbReference type="SAM" id="MobiDB-lite"/>
    </source>
</evidence>
<feature type="domain" description="DUF4218" evidence="3">
    <location>
        <begin position="274"/>
        <end position="308"/>
    </location>
</feature>
<evidence type="ECO:0000313" key="4">
    <source>
        <dbReference type="EMBL" id="KAK4395892.1"/>
    </source>
</evidence>
<evidence type="ECO:0008006" key="6">
    <source>
        <dbReference type="Google" id="ProtNLM"/>
    </source>
</evidence>
<evidence type="ECO:0000259" key="2">
    <source>
        <dbReference type="Pfam" id="PF13952"/>
    </source>
</evidence>
<sequence length="782" mass="89977">MAMGRKREWEEVVAWRRRGGRRWAVVHREIGFISVTSDRFSGYLQVRRNGKWVNRELAKEHLLVVGFMKGYTNWVIHGETSSSDQVFFQQYIEKDDILDDMDELVHDALGVHDTDLNMEEEPNEQAKIFYKLLDDALKELYPGCKHFSKLAFLIRLFTLNVLHAFDRQNRDFGKDPRNVKLGLVANGFSPFRMMSVAHSIWLVILTPYKRASMDVELCSKLLNARDLTRLEKEIGKTLCDLEKFFVRHFFDIVIHLPIHLAYEARIARLVQYVGCILLKEAYLMEESLTFCSRYLEDVETKFNKVKRNDDNGVEAMHLDGNQLLEELRVLAQGPNLVGKRNRGFVINGFHFYVKKFEHRRRTQNSGLVVAAETSGFASRNDNNPIIGEVTYYGLLKDIIELEYFGGGKIVMFECDWMSTGRAQKHDDNGFTLINFSKPKQHEEPFVLASHAQQVFYIEDPIEKKWHVVRTKARDSFDIDPILRVDGGKSHQYDNDGVQSVENEQATWTKFELPPGQEHYNLKSINKKWQNRKSYVKSLNFDPDVPIEQQMLNIPERVDEDQYKTLIKHWMSDKFKEQMKQLAGQEIHNSNDNDGVPNRDDTFSKVMRDDKHCHVRMYGMRVTPTDVYGSVPSRDVNYRIAMEYKAKLLWAKIMIEAILECITEWSNLTGGNFAALEGGRRRNRSRPLASQYSRQIKGSKDKGNDAASIERGISLKCGGVVSNKGRASCSSTIPTSILSIPFSIKMLLGYKQLREIITEGGGGETGRRREATGWGGGHWGGGR</sequence>
<feature type="compositionally biased region" description="Gly residues" evidence="1">
    <location>
        <begin position="772"/>
        <end position="782"/>
    </location>
</feature>
<evidence type="ECO:0000313" key="5">
    <source>
        <dbReference type="Proteomes" id="UP001289374"/>
    </source>
</evidence>
<dbReference type="Pfam" id="PF02992">
    <property type="entry name" value="Transposase_21"/>
    <property type="match status" value="1"/>
</dbReference>
<dbReference type="InterPro" id="IPR025452">
    <property type="entry name" value="DUF4218"/>
</dbReference>
<dbReference type="Pfam" id="PF13952">
    <property type="entry name" value="DUF4216"/>
    <property type="match status" value="1"/>
</dbReference>